<accession>A0A9E7IW62</accession>
<dbReference type="SUPFAM" id="SSF53041">
    <property type="entry name" value="Resolvase-like"/>
    <property type="match status" value="1"/>
</dbReference>
<organism evidence="2 3">
    <name type="scientific">Fenollaria massiliensis</name>
    <dbReference type="NCBI Taxonomy" id="938288"/>
    <lineage>
        <taxon>Bacteria</taxon>
        <taxon>Bacillati</taxon>
        <taxon>Bacillota</taxon>
        <taxon>Clostridia</taxon>
        <taxon>Eubacteriales</taxon>
        <taxon>Fenollaria</taxon>
    </lineage>
</organism>
<gene>
    <name evidence="2" type="ORF">M1R53_02555</name>
</gene>
<evidence type="ECO:0000313" key="3">
    <source>
        <dbReference type="Proteomes" id="UP000831151"/>
    </source>
</evidence>
<sequence>MTKNVIAYISDFIFKQDKRNKYSLEKQKEKIINYCEKYELNILKWYSDECNARVEERSGLEEIVYENNNPPYEAVIVAYSDIIDRDINIYFYYKSALLKKDIELISVCKGFHKFRKYVHILNDFISISAEMDRIAITKRTMSAREVKSSNGGYSGGRPAYGYRSVGGKLVVVPEEAEIVREVFNLKNDGLTYRAIAEIFKDKGYKTRKDKDFAASTIQVIYNNQKLYLGYYKYGDNDWVLGVHESIL</sequence>
<dbReference type="Proteomes" id="UP000831151">
    <property type="component" value="Chromosome"/>
</dbReference>
<dbReference type="Gene3D" id="3.90.1750.20">
    <property type="entry name" value="Putative Large Serine Recombinase, Chain B, Domain 2"/>
    <property type="match status" value="1"/>
</dbReference>
<dbReference type="SMART" id="SM00857">
    <property type="entry name" value="Resolvase"/>
    <property type="match status" value="1"/>
</dbReference>
<dbReference type="PANTHER" id="PTHR30461:SF23">
    <property type="entry name" value="DNA RECOMBINASE-RELATED"/>
    <property type="match status" value="1"/>
</dbReference>
<evidence type="ECO:0000259" key="1">
    <source>
        <dbReference type="PROSITE" id="PS51737"/>
    </source>
</evidence>
<dbReference type="InterPro" id="IPR006119">
    <property type="entry name" value="Resolv_N"/>
</dbReference>
<evidence type="ECO:0000313" key="2">
    <source>
        <dbReference type="EMBL" id="UQK59544.1"/>
    </source>
</evidence>
<proteinExistence type="predicted"/>
<dbReference type="GO" id="GO:0003677">
    <property type="term" value="F:DNA binding"/>
    <property type="evidence" value="ECO:0007669"/>
    <property type="project" value="InterPro"/>
</dbReference>
<dbReference type="PROSITE" id="PS51737">
    <property type="entry name" value="RECOMBINASE_DNA_BIND"/>
    <property type="match status" value="1"/>
</dbReference>
<dbReference type="InterPro" id="IPR038109">
    <property type="entry name" value="DNA_bind_recomb_sf"/>
</dbReference>
<dbReference type="Pfam" id="PF00239">
    <property type="entry name" value="Resolvase"/>
    <property type="match status" value="1"/>
</dbReference>
<dbReference type="PANTHER" id="PTHR30461">
    <property type="entry name" value="DNA-INVERTASE FROM LAMBDOID PROPHAGE"/>
    <property type="match status" value="1"/>
</dbReference>
<dbReference type="AlphaFoldDB" id="A0A9E7IW62"/>
<reference evidence="2" key="1">
    <citation type="submission" date="2022-04" db="EMBL/GenBank/DDBJ databases">
        <title>Complete genome sequences of Ezakiella coagulans and Fenollaria massiliensis.</title>
        <authorList>
            <person name="France M.T."/>
            <person name="Clifford J."/>
            <person name="Narina S."/>
            <person name="Rutt L."/>
            <person name="Ravel J."/>
        </authorList>
    </citation>
    <scope>NUCLEOTIDE SEQUENCE</scope>
    <source>
        <strain evidence="2">C0061C2</strain>
    </source>
</reference>
<dbReference type="KEGG" id="fms:M1R53_02555"/>
<dbReference type="InterPro" id="IPR011109">
    <property type="entry name" value="DNA_bind_recombinase_dom"/>
</dbReference>
<dbReference type="EMBL" id="CP096649">
    <property type="protein sequence ID" value="UQK59544.1"/>
    <property type="molecule type" value="Genomic_DNA"/>
</dbReference>
<name>A0A9E7IW62_9FIRM</name>
<keyword evidence="3" id="KW-1185">Reference proteome</keyword>
<feature type="domain" description="Recombinase" evidence="1">
    <location>
        <begin position="159"/>
        <end position="247"/>
    </location>
</feature>
<dbReference type="GO" id="GO:0000150">
    <property type="term" value="F:DNA strand exchange activity"/>
    <property type="evidence" value="ECO:0007669"/>
    <property type="project" value="InterPro"/>
</dbReference>
<protein>
    <submittedName>
        <fullName evidence="2">Recombinase family protein</fullName>
    </submittedName>
</protein>
<dbReference type="Pfam" id="PF07508">
    <property type="entry name" value="Recombinase"/>
    <property type="match status" value="1"/>
</dbReference>
<dbReference type="InterPro" id="IPR050639">
    <property type="entry name" value="SSR_resolvase"/>
</dbReference>
<dbReference type="Gene3D" id="3.40.50.1390">
    <property type="entry name" value="Resolvase, N-terminal catalytic domain"/>
    <property type="match status" value="1"/>
</dbReference>
<dbReference type="RefSeq" id="WP_249242960.1">
    <property type="nucleotide sequence ID" value="NZ_CP096649.1"/>
</dbReference>
<dbReference type="InterPro" id="IPR036162">
    <property type="entry name" value="Resolvase-like_N_sf"/>
</dbReference>